<dbReference type="CDD" id="cd06325">
    <property type="entry name" value="PBP1_ABC_unchar_transporter"/>
    <property type="match status" value="1"/>
</dbReference>
<gene>
    <name evidence="1" type="ORF">J2S73_004027</name>
</gene>
<reference evidence="1" key="1">
    <citation type="submission" date="2023-07" db="EMBL/GenBank/DDBJ databases">
        <title>Genomic Encyclopedia of Type Strains, Phase IV (KMG-IV): sequencing the most valuable type-strain genomes for metagenomic binning, comparative biology and taxonomic classification.</title>
        <authorList>
            <person name="Goeker M."/>
        </authorList>
    </citation>
    <scope>NUCLEOTIDE SEQUENCE</scope>
    <source>
        <strain evidence="1">DSM 21202</strain>
    </source>
</reference>
<dbReference type="InterPro" id="IPR028082">
    <property type="entry name" value="Peripla_BP_I"/>
</dbReference>
<dbReference type="PANTHER" id="PTHR35271:SF1">
    <property type="entry name" value="ABC TRANSPORTER, SUBSTRATE-BINDING LIPOPROTEIN"/>
    <property type="match status" value="1"/>
</dbReference>
<organism evidence="1 2">
    <name type="scientific">Amorphus orientalis</name>
    <dbReference type="NCBI Taxonomy" id="649198"/>
    <lineage>
        <taxon>Bacteria</taxon>
        <taxon>Pseudomonadati</taxon>
        <taxon>Pseudomonadota</taxon>
        <taxon>Alphaproteobacteria</taxon>
        <taxon>Hyphomicrobiales</taxon>
        <taxon>Amorphaceae</taxon>
        <taxon>Amorphus</taxon>
    </lineage>
</organism>
<dbReference type="AlphaFoldDB" id="A0AAE3VSV9"/>
<dbReference type="PANTHER" id="PTHR35271">
    <property type="entry name" value="ABC TRANSPORTER, SUBSTRATE-BINDING LIPOPROTEIN-RELATED"/>
    <property type="match status" value="1"/>
</dbReference>
<dbReference type="Pfam" id="PF04392">
    <property type="entry name" value="ABC_sub_bind"/>
    <property type="match status" value="1"/>
</dbReference>
<dbReference type="EMBL" id="JAUSUL010000005">
    <property type="protein sequence ID" value="MDQ0317543.1"/>
    <property type="molecule type" value="Genomic_DNA"/>
</dbReference>
<comment type="caution">
    <text evidence="1">The sequence shown here is derived from an EMBL/GenBank/DDBJ whole genome shotgun (WGS) entry which is preliminary data.</text>
</comment>
<dbReference type="InterPro" id="IPR007487">
    <property type="entry name" value="ABC_transpt-TYRBP-like"/>
</dbReference>
<keyword evidence="2" id="KW-1185">Reference proteome</keyword>
<protein>
    <submittedName>
        <fullName evidence="1">ABC transport system substrate-binding protein</fullName>
    </submittedName>
</protein>
<dbReference type="PROSITE" id="PS51318">
    <property type="entry name" value="TAT"/>
    <property type="match status" value="1"/>
</dbReference>
<dbReference type="Proteomes" id="UP001229244">
    <property type="component" value="Unassembled WGS sequence"/>
</dbReference>
<sequence length="345" mass="37996">MDRRFITRRSLLAGGGALALSGSSLPLIRPARAQATSDQSPFVVFQILYRGETDVERGFAEYLYQREIPVQIERRNADLDPSRVEAFVQEAKEMKPDLVYSWGTPVTIATFGKYADADPKTDITEIPGVFTLVTAPVASGIVPSFESSERNITGTSHVVPPAAQVRAMQSYRPFKVLGVLYTPNEQNSVTTVASLREVASEMDFKLVERQFALDAEGKPTAEGAGDLVGELAEEGAEWLYYLPDTFLGSNMDKVAPAATKHGIPGFSATELISKYALLSLVSRYYSLGQLTAYKAEQILVNKVPPRDIPIETLKRFSLIINMKYATDLKLYPPLAMLNYAEVIRG</sequence>
<evidence type="ECO:0000313" key="1">
    <source>
        <dbReference type="EMBL" id="MDQ0317543.1"/>
    </source>
</evidence>
<name>A0AAE3VSV9_9HYPH</name>
<evidence type="ECO:0000313" key="2">
    <source>
        <dbReference type="Proteomes" id="UP001229244"/>
    </source>
</evidence>
<dbReference type="Gene3D" id="3.40.50.2300">
    <property type="match status" value="2"/>
</dbReference>
<accession>A0AAE3VSV9</accession>
<dbReference type="SUPFAM" id="SSF53822">
    <property type="entry name" value="Periplasmic binding protein-like I"/>
    <property type="match status" value="1"/>
</dbReference>
<dbReference type="RefSeq" id="WP_306887462.1">
    <property type="nucleotide sequence ID" value="NZ_JAUSUL010000005.1"/>
</dbReference>
<dbReference type="InterPro" id="IPR006311">
    <property type="entry name" value="TAT_signal"/>
</dbReference>
<proteinExistence type="predicted"/>